<dbReference type="PROSITE" id="PS50013">
    <property type="entry name" value="CHROMO_2"/>
    <property type="match status" value="1"/>
</dbReference>
<dbReference type="InterPro" id="IPR050951">
    <property type="entry name" value="Retrovirus_Pol_polyprotein"/>
</dbReference>
<evidence type="ECO:0000256" key="5">
    <source>
        <dbReference type="ARBA" id="ARBA00022801"/>
    </source>
</evidence>
<dbReference type="GO" id="GO:0016787">
    <property type="term" value="F:hydrolase activity"/>
    <property type="evidence" value="ECO:0007669"/>
    <property type="project" value="UniProtKB-KW"/>
</dbReference>
<evidence type="ECO:0000256" key="6">
    <source>
        <dbReference type="ARBA" id="ARBA00022918"/>
    </source>
</evidence>
<keyword evidence="3" id="KW-0540">Nuclease</keyword>
<feature type="compositionally biased region" description="Basic residues" evidence="7">
    <location>
        <begin position="1"/>
        <end position="14"/>
    </location>
</feature>
<feature type="compositionally biased region" description="Basic residues" evidence="7">
    <location>
        <begin position="976"/>
        <end position="985"/>
    </location>
</feature>
<accession>A0A8S3VI30</accession>
<dbReference type="CDD" id="cd00024">
    <property type="entry name" value="CD_CSD"/>
    <property type="match status" value="1"/>
</dbReference>
<dbReference type="PANTHER" id="PTHR37984:SF5">
    <property type="entry name" value="PROTEIN NYNRIN-LIKE"/>
    <property type="match status" value="1"/>
</dbReference>
<evidence type="ECO:0000256" key="1">
    <source>
        <dbReference type="ARBA" id="ARBA00022679"/>
    </source>
</evidence>
<feature type="region of interest" description="Disordered" evidence="7">
    <location>
        <begin position="1"/>
        <end position="41"/>
    </location>
</feature>
<dbReference type="InterPro" id="IPR000953">
    <property type="entry name" value="Chromo/chromo_shadow_dom"/>
</dbReference>
<dbReference type="InterPro" id="IPR041588">
    <property type="entry name" value="Integrase_H2C2"/>
</dbReference>
<dbReference type="SUPFAM" id="SSF54160">
    <property type="entry name" value="Chromo domain-like"/>
    <property type="match status" value="1"/>
</dbReference>
<feature type="compositionally biased region" description="Basic and acidic residues" evidence="7">
    <location>
        <begin position="987"/>
        <end position="996"/>
    </location>
</feature>
<dbReference type="Proteomes" id="UP000683360">
    <property type="component" value="Unassembled WGS sequence"/>
</dbReference>
<dbReference type="Gene3D" id="1.10.340.70">
    <property type="match status" value="1"/>
</dbReference>
<keyword evidence="2" id="KW-0548">Nucleotidyltransferase</keyword>
<dbReference type="InterPro" id="IPR043502">
    <property type="entry name" value="DNA/RNA_pol_sf"/>
</dbReference>
<dbReference type="SUPFAM" id="SSF56672">
    <property type="entry name" value="DNA/RNA polymerases"/>
    <property type="match status" value="2"/>
</dbReference>
<sequence>MKLRSGKTTRRSRNNKMNNLQGFHPLSPVPGTKVGEGTIAKEIKTITEEETEEANPDTSENLIQPEEQGLQRHYQKQKTQFSPDKTLFDTNVLCIKQIPGENVDDYVARVIKQTAECDIPAKMIVGIAIQGLRGPLAKIVMPQKPKSMEELREMTLLAEKLLNVLNHQMNHLQQLLNLYIAETATVCTINENKGFARSQKNLKIKPLHQIDIPVKISKCVENQVILLEPVKQLENANLMAAKCLVKVKRGRAMFKLCNPTDTEIFIRYNTILATISNIDTSCIIPLEQNEASVNNLETCREKANFEKTPIHFDLSDSELNSEQKRQLQEFLKTQRDVFATNLKELGKSDRYAHKIETFESTPIKMPFYRQNPVMQKEIDRQVNELIEAGIVIESNKTQVAFEKLKQALVTAPILVHAKMNKPFHVTADASNSAIGYYLSQLDETGREHVIAYGGRSLSKAERNWSTSDLECLAVLEAIREHRSYLTVEFTVFTDHKALQYLMQQKRVTGRLARWALELQEFNFKIVHKPGRQNVVADALSRRHYDNAEINACVVENERVEVQFFYDNTPIISSIETNQVDETLNDLPAIEQNQLPKEDKRKRKVIATSEYYDLCNGVLYHWFQKRLRKLTKEERLIRQIVLPKVLRKDALRAFHDNEVGGAHLGIEKVMAAMKERYHWEHMHQDVYDFIHSCDRCQRIKKDQHIRPPPLTSMPIDGPFERWHIDFLKLSKNQTRLSVRFISGRFFYKMDRGNYKRNCKRKCKDKARKSKEYYDRKTAEPEFRLHDKVLLRLHRTPVGKSPKLIDKYEGPYYITKIGPNYTFRLRKCSDHKELKSVVNASRLKHYSNPRNHRAEKPGEGLEKLNVSYSETEDNAKSNDYQTAEEQELPSEEVNQVNDTQNENRDQNIRDSGNDELIDTVDENEIYFPVDKLLKINNRNGIRHFYVKWLDGSKTWEPEQNLPETVIEDYFVTHTQQGKVRKRKKPSFIRKVENRPEHQ</sequence>
<dbReference type="InterPro" id="IPR016197">
    <property type="entry name" value="Chromo-like_dom_sf"/>
</dbReference>
<evidence type="ECO:0000256" key="3">
    <source>
        <dbReference type="ARBA" id="ARBA00022722"/>
    </source>
</evidence>
<dbReference type="Pfam" id="PF17917">
    <property type="entry name" value="RT_RNaseH"/>
    <property type="match status" value="1"/>
</dbReference>
<dbReference type="FunFam" id="1.10.340.70:FF:000001">
    <property type="entry name" value="Retrovirus-related Pol polyprotein from transposon gypsy-like Protein"/>
    <property type="match status" value="1"/>
</dbReference>
<dbReference type="CDD" id="cd09274">
    <property type="entry name" value="RNase_HI_RT_Ty3"/>
    <property type="match status" value="1"/>
</dbReference>
<keyword evidence="5" id="KW-0378">Hydrolase</keyword>
<feature type="domain" description="Chromo" evidence="8">
    <location>
        <begin position="925"/>
        <end position="980"/>
    </location>
</feature>
<feature type="compositionally biased region" description="Basic and acidic residues" evidence="7">
    <location>
        <begin position="899"/>
        <end position="910"/>
    </location>
</feature>
<dbReference type="OrthoDB" id="1300460at2759"/>
<dbReference type="Pfam" id="PF17921">
    <property type="entry name" value="Integrase_H2C2"/>
    <property type="match status" value="1"/>
</dbReference>
<feature type="region of interest" description="Disordered" evidence="7">
    <location>
        <begin position="975"/>
        <end position="996"/>
    </location>
</feature>
<evidence type="ECO:0000256" key="7">
    <source>
        <dbReference type="SAM" id="MobiDB-lite"/>
    </source>
</evidence>
<organism evidence="9 10">
    <name type="scientific">Mytilus edulis</name>
    <name type="common">Blue mussel</name>
    <dbReference type="NCBI Taxonomy" id="6550"/>
    <lineage>
        <taxon>Eukaryota</taxon>
        <taxon>Metazoa</taxon>
        <taxon>Spiralia</taxon>
        <taxon>Lophotrochozoa</taxon>
        <taxon>Mollusca</taxon>
        <taxon>Bivalvia</taxon>
        <taxon>Autobranchia</taxon>
        <taxon>Pteriomorphia</taxon>
        <taxon>Mytilida</taxon>
        <taxon>Mytiloidea</taxon>
        <taxon>Mytilidae</taxon>
        <taxon>Mytilinae</taxon>
        <taxon>Mytilus</taxon>
    </lineage>
</organism>
<evidence type="ECO:0000256" key="2">
    <source>
        <dbReference type="ARBA" id="ARBA00022695"/>
    </source>
</evidence>
<dbReference type="AlphaFoldDB" id="A0A8S3VI30"/>
<evidence type="ECO:0000313" key="10">
    <source>
        <dbReference type="Proteomes" id="UP000683360"/>
    </source>
</evidence>
<comment type="caution">
    <text evidence="9">The sequence shown here is derived from an EMBL/GenBank/DDBJ whole genome shotgun (WGS) entry which is preliminary data.</text>
</comment>
<evidence type="ECO:0000256" key="4">
    <source>
        <dbReference type="ARBA" id="ARBA00022759"/>
    </source>
</evidence>
<keyword evidence="6" id="KW-0695">RNA-directed DNA polymerase</keyword>
<dbReference type="GO" id="GO:0004519">
    <property type="term" value="F:endonuclease activity"/>
    <property type="evidence" value="ECO:0007669"/>
    <property type="project" value="UniProtKB-KW"/>
</dbReference>
<keyword evidence="4" id="KW-0255">Endonuclease</keyword>
<dbReference type="Gene3D" id="2.40.50.40">
    <property type="match status" value="1"/>
</dbReference>
<keyword evidence="10" id="KW-1185">Reference proteome</keyword>
<feature type="region of interest" description="Disordered" evidence="7">
    <location>
        <begin position="839"/>
        <end position="912"/>
    </location>
</feature>
<dbReference type="InterPro" id="IPR041373">
    <property type="entry name" value="RT_RNaseH"/>
</dbReference>
<dbReference type="EMBL" id="CAJPWZ010003327">
    <property type="protein sequence ID" value="CAG2257351.1"/>
    <property type="molecule type" value="Genomic_DNA"/>
</dbReference>
<evidence type="ECO:0000313" key="9">
    <source>
        <dbReference type="EMBL" id="CAG2257351.1"/>
    </source>
</evidence>
<protein>
    <recommendedName>
        <fullName evidence="8">Chromo domain-containing protein</fullName>
    </recommendedName>
</protein>
<name>A0A8S3VI30_MYTED</name>
<dbReference type="GO" id="GO:0003964">
    <property type="term" value="F:RNA-directed DNA polymerase activity"/>
    <property type="evidence" value="ECO:0007669"/>
    <property type="project" value="UniProtKB-KW"/>
</dbReference>
<feature type="compositionally biased region" description="Basic residues" evidence="7">
    <location>
        <begin position="840"/>
        <end position="849"/>
    </location>
</feature>
<gene>
    <name evidence="9" type="ORF">MEDL_68622</name>
</gene>
<feature type="compositionally biased region" description="Basic and acidic residues" evidence="7">
    <location>
        <begin position="850"/>
        <end position="860"/>
    </location>
</feature>
<proteinExistence type="predicted"/>
<evidence type="ECO:0000259" key="8">
    <source>
        <dbReference type="PROSITE" id="PS50013"/>
    </source>
</evidence>
<reference evidence="9" key="1">
    <citation type="submission" date="2021-03" db="EMBL/GenBank/DDBJ databases">
        <authorList>
            <person name="Bekaert M."/>
        </authorList>
    </citation>
    <scope>NUCLEOTIDE SEQUENCE</scope>
</reference>
<dbReference type="PANTHER" id="PTHR37984">
    <property type="entry name" value="PROTEIN CBG26694"/>
    <property type="match status" value="1"/>
</dbReference>
<dbReference type="SMART" id="SM00298">
    <property type="entry name" value="CHROMO"/>
    <property type="match status" value="1"/>
</dbReference>
<keyword evidence="1" id="KW-0808">Transferase</keyword>